<protein>
    <submittedName>
        <fullName evidence="1">Uncharacterized protein</fullName>
    </submittedName>
</protein>
<keyword evidence="2" id="KW-1185">Reference proteome</keyword>
<dbReference type="EMBL" id="JAUKUA010000007">
    <property type="protein sequence ID" value="KAK0704461.1"/>
    <property type="molecule type" value="Genomic_DNA"/>
</dbReference>
<accession>A0AA39ZVG1</accession>
<reference evidence="1" key="1">
    <citation type="submission" date="2023-06" db="EMBL/GenBank/DDBJ databases">
        <title>Genome-scale phylogeny and comparative genomics of the fungal order Sordariales.</title>
        <authorList>
            <consortium name="Lawrence Berkeley National Laboratory"/>
            <person name="Hensen N."/>
            <person name="Bonometti L."/>
            <person name="Westerberg I."/>
            <person name="Brannstrom I.O."/>
            <person name="Guillou S."/>
            <person name="Cros-Aarteil S."/>
            <person name="Calhoun S."/>
            <person name="Haridas S."/>
            <person name="Kuo A."/>
            <person name="Mondo S."/>
            <person name="Pangilinan J."/>
            <person name="Riley R."/>
            <person name="Labutti K."/>
            <person name="Andreopoulos B."/>
            <person name="Lipzen A."/>
            <person name="Chen C."/>
            <person name="Yanf M."/>
            <person name="Daum C."/>
            <person name="Ng V."/>
            <person name="Clum A."/>
            <person name="Steindorff A."/>
            <person name="Ohm R."/>
            <person name="Martin F."/>
            <person name="Silar P."/>
            <person name="Natvig D."/>
            <person name="Lalanne C."/>
            <person name="Gautier V."/>
            <person name="Ament-Velasquez S.L."/>
            <person name="Kruys A."/>
            <person name="Hutchinson M.I."/>
            <person name="Powell A.J."/>
            <person name="Barry K."/>
            <person name="Miller A.N."/>
            <person name="Grigoriev I.V."/>
            <person name="Debuchy R."/>
            <person name="Gladieux P."/>
            <person name="Thoren M.H."/>
            <person name="Johannesson H."/>
        </authorList>
    </citation>
    <scope>NUCLEOTIDE SEQUENCE</scope>
    <source>
        <strain evidence="1">SMH4607-1</strain>
    </source>
</reference>
<proteinExistence type="predicted"/>
<gene>
    <name evidence="1" type="ORF">B0H67DRAFT_648896</name>
</gene>
<evidence type="ECO:0000313" key="2">
    <source>
        <dbReference type="Proteomes" id="UP001172102"/>
    </source>
</evidence>
<organism evidence="1 2">
    <name type="scientific">Lasiosphaeris hirsuta</name>
    <dbReference type="NCBI Taxonomy" id="260670"/>
    <lineage>
        <taxon>Eukaryota</taxon>
        <taxon>Fungi</taxon>
        <taxon>Dikarya</taxon>
        <taxon>Ascomycota</taxon>
        <taxon>Pezizomycotina</taxon>
        <taxon>Sordariomycetes</taxon>
        <taxon>Sordariomycetidae</taxon>
        <taxon>Sordariales</taxon>
        <taxon>Lasiosphaeriaceae</taxon>
        <taxon>Lasiosphaeris</taxon>
    </lineage>
</organism>
<dbReference type="AlphaFoldDB" id="A0AA39ZVG1"/>
<comment type="caution">
    <text evidence="1">The sequence shown here is derived from an EMBL/GenBank/DDBJ whole genome shotgun (WGS) entry which is preliminary data.</text>
</comment>
<name>A0AA39ZVG1_9PEZI</name>
<evidence type="ECO:0000313" key="1">
    <source>
        <dbReference type="EMBL" id="KAK0704461.1"/>
    </source>
</evidence>
<dbReference type="Proteomes" id="UP001172102">
    <property type="component" value="Unassembled WGS sequence"/>
</dbReference>
<sequence>MSGKGSPLALKRFVRECPERLRADCPGAVLLLLVALENETVDQTLRLTLHHFTNLSGDQVVQLVGAVVASDTEIKLELIIWDNPGLPVEELRIRGPDAILHGEYTAVFLQEPDLYRLRYGLVTRDAQGRLEVWDAAGMADAAGDADSRLA</sequence>